<dbReference type="RefSeq" id="WP_066125529.1">
    <property type="nucleotide sequence ID" value="NZ_FKIF01000002.1"/>
</dbReference>
<dbReference type="SUPFAM" id="SSF55144">
    <property type="entry name" value="LigT-like"/>
    <property type="match status" value="2"/>
</dbReference>
<dbReference type="STRING" id="288768.SAMEA3906486_01656"/>
<organism evidence="3 4">
    <name type="scientific">Bordetella ansorpii</name>
    <dbReference type="NCBI Taxonomy" id="288768"/>
    <lineage>
        <taxon>Bacteria</taxon>
        <taxon>Pseudomonadati</taxon>
        <taxon>Pseudomonadota</taxon>
        <taxon>Betaproteobacteria</taxon>
        <taxon>Burkholderiales</taxon>
        <taxon>Alcaligenaceae</taxon>
        <taxon>Bordetella</taxon>
    </lineage>
</organism>
<dbReference type="InterPro" id="IPR009097">
    <property type="entry name" value="Cyclic_Pdiesterase"/>
</dbReference>
<evidence type="ECO:0000259" key="2">
    <source>
        <dbReference type="Pfam" id="PF02834"/>
    </source>
</evidence>
<dbReference type="GO" id="GO:0016874">
    <property type="term" value="F:ligase activity"/>
    <property type="evidence" value="ECO:0007669"/>
    <property type="project" value="UniProtKB-KW"/>
</dbReference>
<keyword evidence="3" id="KW-0436">Ligase</keyword>
<dbReference type="AlphaFoldDB" id="A0A157SB91"/>
<dbReference type="PANTHER" id="PTHR35561:SF1">
    <property type="entry name" value="RNA 2',3'-CYCLIC PHOSPHODIESTERASE"/>
    <property type="match status" value="1"/>
</dbReference>
<dbReference type="Proteomes" id="UP000076848">
    <property type="component" value="Unassembled WGS sequence"/>
</dbReference>
<dbReference type="PANTHER" id="PTHR35561">
    <property type="entry name" value="RNA 2',3'-CYCLIC PHOSPHODIESTERASE"/>
    <property type="match status" value="1"/>
</dbReference>
<dbReference type="Pfam" id="PF02834">
    <property type="entry name" value="LigT_PEase"/>
    <property type="match status" value="1"/>
</dbReference>
<evidence type="ECO:0000313" key="4">
    <source>
        <dbReference type="Proteomes" id="UP000076848"/>
    </source>
</evidence>
<proteinExistence type="predicted"/>
<accession>A0A157SB91</accession>
<reference evidence="3 4" key="1">
    <citation type="submission" date="2016-04" db="EMBL/GenBank/DDBJ databases">
        <authorList>
            <consortium name="Pathogen Informatics"/>
        </authorList>
    </citation>
    <scope>NUCLEOTIDE SEQUENCE [LARGE SCALE GENOMIC DNA]</scope>
    <source>
        <strain evidence="3 4">H050680373</strain>
    </source>
</reference>
<dbReference type="GO" id="GO:0004113">
    <property type="term" value="F:2',3'-cyclic-nucleotide 3'-phosphodiesterase activity"/>
    <property type="evidence" value="ECO:0007669"/>
    <property type="project" value="InterPro"/>
</dbReference>
<dbReference type="InterPro" id="IPR014051">
    <property type="entry name" value="Phosphoesterase_HXTX"/>
</dbReference>
<gene>
    <name evidence="3" type="ORF">SAMEA3906486_01656</name>
</gene>
<dbReference type="EMBL" id="FKIF01000002">
    <property type="protein sequence ID" value="SAI67685.1"/>
    <property type="molecule type" value="Genomic_DNA"/>
</dbReference>
<protein>
    <submittedName>
        <fullName evidence="3">2'-5' RNA ligase</fullName>
        <ecNumber evidence="3">6.5.1.-</ecNumber>
    </submittedName>
</protein>
<keyword evidence="4" id="KW-1185">Reference proteome</keyword>
<dbReference type="OrthoDB" id="7061261at2"/>
<evidence type="ECO:0000256" key="1">
    <source>
        <dbReference type="ARBA" id="ARBA00022801"/>
    </source>
</evidence>
<evidence type="ECO:0000313" key="3">
    <source>
        <dbReference type="EMBL" id="SAI67685.1"/>
    </source>
</evidence>
<dbReference type="GO" id="GO:0008664">
    <property type="term" value="F:RNA 2',3'-cyclic 3'-phosphodiesterase activity"/>
    <property type="evidence" value="ECO:0007669"/>
    <property type="project" value="InterPro"/>
</dbReference>
<feature type="domain" description="Phosphoesterase HXTX" evidence="2">
    <location>
        <begin position="23"/>
        <end position="96"/>
    </location>
</feature>
<keyword evidence="1" id="KW-0378">Hydrolase</keyword>
<dbReference type="InterPro" id="IPR004175">
    <property type="entry name" value="RNA_CPDase"/>
</dbReference>
<dbReference type="EC" id="6.5.1.-" evidence="3"/>
<dbReference type="Gene3D" id="3.90.1140.10">
    <property type="entry name" value="Cyclic phosphodiesterase"/>
    <property type="match status" value="1"/>
</dbReference>
<sequence>MTDCPASSGSRDSLRIFFALWPDARALDALLPWQARAHAHCGGRLMRPDTLHVTLAFLGQATHEQVAALVAHTRGDRIEAGEILLSRYGTFPKQGIVHACPGLDRSGLDTHDAGTSGVDASDMSLPHKAESDIRALHALNDRLWTALETLGWQREPRPFRPHATLLRKADCSSLPAPPAEPVPWAYRHYVLVSSEPENGAAHYRVLARSADA</sequence>
<name>A0A157SB91_9BORD</name>